<evidence type="ECO:0000313" key="2">
    <source>
        <dbReference type="EMBL" id="GAB33217.1"/>
    </source>
</evidence>
<name>H5TIA9_GORO1</name>
<keyword evidence="1" id="KW-0812">Transmembrane</keyword>
<dbReference type="RefSeq" id="WP_007237476.1">
    <property type="nucleotide sequence ID" value="NZ_BAFB01000051.1"/>
</dbReference>
<sequence>MSHPATTQTLYIAAGQGEQGINNILNNVKSLLLGVGSTLAVVALVVVFILMMVAIFKPNGGVREHIGKIAMVCLACVGLGLAGVLVSIAINTGGEIGNNQQTVQQDGVN</sequence>
<feature type="transmembrane region" description="Helical" evidence="1">
    <location>
        <begin position="68"/>
        <end position="90"/>
    </location>
</feature>
<comment type="caution">
    <text evidence="2">The sequence shown here is derived from an EMBL/GenBank/DDBJ whole genome shotgun (WGS) entry which is preliminary data.</text>
</comment>
<feature type="transmembrane region" description="Helical" evidence="1">
    <location>
        <begin position="31"/>
        <end position="56"/>
    </location>
</feature>
<proteinExistence type="predicted"/>
<dbReference type="EMBL" id="BAFB01000051">
    <property type="protein sequence ID" value="GAB33217.1"/>
    <property type="molecule type" value="Genomic_DNA"/>
</dbReference>
<dbReference type="Proteomes" id="UP000005038">
    <property type="component" value="Unassembled WGS sequence"/>
</dbReference>
<evidence type="ECO:0000256" key="1">
    <source>
        <dbReference type="SAM" id="Phobius"/>
    </source>
</evidence>
<dbReference type="AlphaFoldDB" id="H5TIA9"/>
<evidence type="ECO:0000313" key="3">
    <source>
        <dbReference type="Proteomes" id="UP000005038"/>
    </source>
</evidence>
<keyword evidence="1" id="KW-0472">Membrane</keyword>
<reference evidence="2" key="1">
    <citation type="submission" date="2012-02" db="EMBL/GenBank/DDBJ databases">
        <title>Whole genome shotgun sequence of Gordonia otitidis NBRC 100426.</title>
        <authorList>
            <person name="Yoshida I."/>
            <person name="Hosoyama A."/>
            <person name="Tsuchikane K."/>
            <person name="Katsumata H."/>
            <person name="Yamazaki S."/>
            <person name="Fujita N."/>
        </authorList>
    </citation>
    <scope>NUCLEOTIDE SEQUENCE [LARGE SCALE GENOMIC DNA]</scope>
    <source>
        <strain evidence="2">NBRC 100426</strain>
    </source>
</reference>
<keyword evidence="3" id="KW-1185">Reference proteome</keyword>
<gene>
    <name evidence="2" type="ORF">GOOTI_051_00080</name>
</gene>
<dbReference type="STRING" id="1108044.GOOTI_051_00080"/>
<accession>H5TIA9</accession>
<protein>
    <submittedName>
        <fullName evidence="2">Uncharacterized protein</fullName>
    </submittedName>
</protein>
<organism evidence="2 3">
    <name type="scientific">Gordonia otitidis (strain DSM 44809 / CCUG 52243 / JCM 12355 / NBRC 100426 / IFM 10032)</name>
    <dbReference type="NCBI Taxonomy" id="1108044"/>
    <lineage>
        <taxon>Bacteria</taxon>
        <taxon>Bacillati</taxon>
        <taxon>Actinomycetota</taxon>
        <taxon>Actinomycetes</taxon>
        <taxon>Mycobacteriales</taxon>
        <taxon>Gordoniaceae</taxon>
        <taxon>Gordonia</taxon>
    </lineage>
</organism>
<keyword evidence="1" id="KW-1133">Transmembrane helix</keyword>